<gene>
    <name evidence="1" type="ordered locus">Varpa_0664</name>
</gene>
<reference evidence="2" key="1">
    <citation type="submission" date="2010-12" db="EMBL/GenBank/DDBJ databases">
        <title>Complete sequence of Variovorax paradoxus EPS.</title>
        <authorList>
            <consortium name="US DOE Joint Genome Institute"/>
            <person name="Lucas S."/>
            <person name="Copeland A."/>
            <person name="Lapidus A."/>
            <person name="Cheng J.-F."/>
            <person name="Goodwin L."/>
            <person name="Pitluck S."/>
            <person name="Teshima H."/>
            <person name="Detter J.C."/>
            <person name="Han C."/>
            <person name="Tapia R."/>
            <person name="Land M."/>
            <person name="Hauser L."/>
            <person name="Kyrpides N."/>
            <person name="Ivanova N."/>
            <person name="Ovchinnikova G."/>
            <person name="Orwin P."/>
            <person name="Han J.-I.G."/>
            <person name="Woyke T."/>
        </authorList>
    </citation>
    <scope>NUCLEOTIDE SEQUENCE [LARGE SCALE GENOMIC DNA]</scope>
    <source>
        <strain evidence="2">EPS</strain>
    </source>
</reference>
<dbReference type="OrthoDB" id="6838090at2"/>
<dbReference type="AlphaFoldDB" id="E6V7G2"/>
<protein>
    <recommendedName>
        <fullName evidence="3">ATP-binding protein</fullName>
    </recommendedName>
</protein>
<evidence type="ECO:0000313" key="2">
    <source>
        <dbReference type="Proteomes" id="UP000008917"/>
    </source>
</evidence>
<dbReference type="KEGG" id="vpe:Varpa_0664"/>
<evidence type="ECO:0000313" key="1">
    <source>
        <dbReference type="EMBL" id="ADU34884.1"/>
    </source>
</evidence>
<reference evidence="1 2" key="2">
    <citation type="journal article" date="2013" name="Genome Announc.">
        <title>Genome of the Root-Associated Plant Growth-Promoting Bacterium Variovorax paradoxus Strain EPS.</title>
        <authorList>
            <person name="Han J.I."/>
            <person name="Spain J.C."/>
            <person name="Leadbetter J.R."/>
            <person name="Ovchinnikova G."/>
            <person name="Goodwin L.A."/>
            <person name="Han C.S."/>
            <person name="Woyke T."/>
            <person name="Davenport K.W."/>
            <person name="Orwin P.M."/>
        </authorList>
    </citation>
    <scope>NUCLEOTIDE SEQUENCE [LARGE SCALE GENOMIC DNA]</scope>
    <source>
        <strain evidence="1 2">EPS</strain>
    </source>
</reference>
<dbReference type="eggNOG" id="ENOG50331MS">
    <property type="taxonomic scope" value="Bacteria"/>
</dbReference>
<dbReference type="RefSeq" id="WP_013539129.1">
    <property type="nucleotide sequence ID" value="NC_014931.1"/>
</dbReference>
<proteinExistence type="predicted"/>
<organism evidence="1 2">
    <name type="scientific">Variovorax paradoxus (strain EPS)</name>
    <dbReference type="NCBI Taxonomy" id="595537"/>
    <lineage>
        <taxon>Bacteria</taxon>
        <taxon>Pseudomonadati</taxon>
        <taxon>Pseudomonadota</taxon>
        <taxon>Betaproteobacteria</taxon>
        <taxon>Burkholderiales</taxon>
        <taxon>Comamonadaceae</taxon>
        <taxon>Variovorax</taxon>
    </lineage>
</organism>
<name>E6V7G2_VARPE</name>
<dbReference type="HOGENOM" id="CLU_059549_0_0_4"/>
<sequence length="388" mass="42513">MSVTQEFRLQGIDSLEEIEAGLTMVLARRNYDLAVHASALSKRRGPLRDAAYLQLLLTWARLSPDSNLRLLSNASTEVIPVLREACDYSVGIAAIATAGGIRVSDTQIPRPIALALGAPRVDAAFHGEYDELIKGRQIDLLCVSGAERQYLKPLFDSPSPSGVKSKFGLKTTVKALAAKAAPTAELDDQTVSALALLTHELFENTQDHATHQLDGTAYRRHVELLIAGWAVISDAESQNDLLVNESLRDYWAALAAIQPQQRQVQGLCFSFLDSGPGMAARLAGKEYFDIPLDEERDALRTCLRMHVTSKREHGTGGGLRAVLSEVAQAFGFVRVRSGRQAIFRSFAPGVDHGDVCENFEDWFGSERKLQRVTGTLITVFIPVPRFAE</sequence>
<dbReference type="EMBL" id="CP002417">
    <property type="protein sequence ID" value="ADU34884.1"/>
    <property type="molecule type" value="Genomic_DNA"/>
</dbReference>
<accession>E6V7G2</accession>
<evidence type="ECO:0008006" key="3">
    <source>
        <dbReference type="Google" id="ProtNLM"/>
    </source>
</evidence>
<dbReference type="Proteomes" id="UP000008917">
    <property type="component" value="Chromosome"/>
</dbReference>